<keyword evidence="2" id="KW-1185">Reference proteome</keyword>
<accession>A0ACA9N7G6</accession>
<sequence length="176" mass="20133">MTSSLYVTVMLSYLLQTGRRFYYRSSWNDPFCNVAIVSIIILNCIYWISSNRTLWQKGEQPYMAACILAAVFWMIGLIFSFLYAFNPVLAIHFGNRQANDFDNKNTVKNESDNINSLCTSNIKDFQLNRTNSTNTSVGLCNSIDLMLRICLVVVYGIPPSPKILEFLSQKILNKNK</sequence>
<dbReference type="Proteomes" id="UP000789702">
    <property type="component" value="Unassembled WGS sequence"/>
</dbReference>
<comment type="caution">
    <text evidence="1">The sequence shown here is derived from an EMBL/GenBank/DDBJ whole genome shotgun (WGS) entry which is preliminary data.</text>
</comment>
<name>A0ACA9N7G6_9GLOM</name>
<evidence type="ECO:0000313" key="2">
    <source>
        <dbReference type="Proteomes" id="UP000789702"/>
    </source>
</evidence>
<feature type="non-terminal residue" evidence="1">
    <location>
        <position position="176"/>
    </location>
</feature>
<protein>
    <submittedName>
        <fullName evidence="1">3224_t:CDS:1</fullName>
    </submittedName>
</protein>
<reference evidence="1" key="1">
    <citation type="submission" date="2021-06" db="EMBL/GenBank/DDBJ databases">
        <authorList>
            <person name="Kallberg Y."/>
            <person name="Tangrot J."/>
            <person name="Rosling A."/>
        </authorList>
    </citation>
    <scope>NUCLEOTIDE SEQUENCE</scope>
    <source>
        <strain evidence="1">IL203A</strain>
    </source>
</reference>
<organism evidence="1 2">
    <name type="scientific">Dentiscutata heterogama</name>
    <dbReference type="NCBI Taxonomy" id="1316150"/>
    <lineage>
        <taxon>Eukaryota</taxon>
        <taxon>Fungi</taxon>
        <taxon>Fungi incertae sedis</taxon>
        <taxon>Mucoromycota</taxon>
        <taxon>Glomeromycotina</taxon>
        <taxon>Glomeromycetes</taxon>
        <taxon>Diversisporales</taxon>
        <taxon>Gigasporaceae</taxon>
        <taxon>Dentiscutata</taxon>
    </lineage>
</organism>
<evidence type="ECO:0000313" key="1">
    <source>
        <dbReference type="EMBL" id="CAG8639641.1"/>
    </source>
</evidence>
<proteinExistence type="predicted"/>
<dbReference type="EMBL" id="CAJVPU010014381">
    <property type="protein sequence ID" value="CAG8639641.1"/>
    <property type="molecule type" value="Genomic_DNA"/>
</dbReference>
<gene>
    <name evidence="1" type="ORF">DHETER_LOCUS8784</name>
</gene>